<dbReference type="EMBL" id="KN831788">
    <property type="protein sequence ID" value="KIM38845.1"/>
    <property type="molecule type" value="Genomic_DNA"/>
</dbReference>
<sequence>MACLPKHRNSTMCSDEPPMILTQTCSHWRNVALIMPRLWAAIHIPIPGFRGGTSFTPEAQLEAAVERPFTGIKAFLSRSGSLPLRISTHFEPWDKMYAHSNALLDCIIPLAARWKDVDFVGPSRCLSQIRELQSESHGRT</sequence>
<reference evidence="1 2" key="1">
    <citation type="submission" date="2014-04" db="EMBL/GenBank/DDBJ databases">
        <authorList>
            <consortium name="DOE Joint Genome Institute"/>
            <person name="Kuo A."/>
            <person name="Gay G."/>
            <person name="Dore J."/>
            <person name="Kohler A."/>
            <person name="Nagy L.G."/>
            <person name="Floudas D."/>
            <person name="Copeland A."/>
            <person name="Barry K.W."/>
            <person name="Cichocki N."/>
            <person name="Veneault-Fourrey C."/>
            <person name="LaButti K."/>
            <person name="Lindquist E.A."/>
            <person name="Lipzen A."/>
            <person name="Lundell T."/>
            <person name="Morin E."/>
            <person name="Murat C."/>
            <person name="Sun H."/>
            <person name="Tunlid A."/>
            <person name="Henrissat B."/>
            <person name="Grigoriev I.V."/>
            <person name="Hibbett D.S."/>
            <person name="Martin F."/>
            <person name="Nordberg H.P."/>
            <person name="Cantor M.N."/>
            <person name="Hua S.X."/>
        </authorList>
    </citation>
    <scope>NUCLEOTIDE SEQUENCE [LARGE SCALE GENOMIC DNA]</scope>
    <source>
        <strain evidence="2">h7</strain>
    </source>
</reference>
<dbReference type="HOGENOM" id="CLU_1839875_0_0_1"/>
<reference evidence="2" key="2">
    <citation type="submission" date="2015-01" db="EMBL/GenBank/DDBJ databases">
        <title>Evolutionary Origins and Diversification of the Mycorrhizal Mutualists.</title>
        <authorList>
            <consortium name="DOE Joint Genome Institute"/>
            <consortium name="Mycorrhizal Genomics Consortium"/>
            <person name="Kohler A."/>
            <person name="Kuo A."/>
            <person name="Nagy L.G."/>
            <person name="Floudas D."/>
            <person name="Copeland A."/>
            <person name="Barry K.W."/>
            <person name="Cichocki N."/>
            <person name="Veneault-Fourrey C."/>
            <person name="LaButti K."/>
            <person name="Lindquist E.A."/>
            <person name="Lipzen A."/>
            <person name="Lundell T."/>
            <person name="Morin E."/>
            <person name="Murat C."/>
            <person name="Riley R."/>
            <person name="Ohm R."/>
            <person name="Sun H."/>
            <person name="Tunlid A."/>
            <person name="Henrissat B."/>
            <person name="Grigoriev I.V."/>
            <person name="Hibbett D.S."/>
            <person name="Martin F."/>
        </authorList>
    </citation>
    <scope>NUCLEOTIDE SEQUENCE [LARGE SCALE GENOMIC DNA]</scope>
    <source>
        <strain evidence="2">h7</strain>
    </source>
</reference>
<dbReference type="Proteomes" id="UP000053424">
    <property type="component" value="Unassembled WGS sequence"/>
</dbReference>
<keyword evidence="2" id="KW-1185">Reference proteome</keyword>
<feature type="non-terminal residue" evidence="1">
    <location>
        <position position="140"/>
    </location>
</feature>
<dbReference type="AlphaFoldDB" id="A0A0C3BQB4"/>
<protein>
    <recommendedName>
        <fullName evidence="3">F-box domain-containing protein</fullName>
    </recommendedName>
</protein>
<proteinExistence type="predicted"/>
<gene>
    <name evidence="1" type="ORF">M413DRAFT_238363</name>
</gene>
<evidence type="ECO:0000313" key="2">
    <source>
        <dbReference type="Proteomes" id="UP000053424"/>
    </source>
</evidence>
<evidence type="ECO:0008006" key="3">
    <source>
        <dbReference type="Google" id="ProtNLM"/>
    </source>
</evidence>
<accession>A0A0C3BQB4</accession>
<name>A0A0C3BQB4_HEBCY</name>
<evidence type="ECO:0000313" key="1">
    <source>
        <dbReference type="EMBL" id="KIM38845.1"/>
    </source>
</evidence>
<organism evidence="1 2">
    <name type="scientific">Hebeloma cylindrosporum</name>
    <dbReference type="NCBI Taxonomy" id="76867"/>
    <lineage>
        <taxon>Eukaryota</taxon>
        <taxon>Fungi</taxon>
        <taxon>Dikarya</taxon>
        <taxon>Basidiomycota</taxon>
        <taxon>Agaricomycotina</taxon>
        <taxon>Agaricomycetes</taxon>
        <taxon>Agaricomycetidae</taxon>
        <taxon>Agaricales</taxon>
        <taxon>Agaricineae</taxon>
        <taxon>Hymenogastraceae</taxon>
        <taxon>Hebeloma</taxon>
    </lineage>
</organism>
<dbReference type="OrthoDB" id="3365698at2759"/>